<keyword evidence="2" id="KW-0547">Nucleotide-binding</keyword>
<dbReference type="Gene3D" id="3.80.10.10">
    <property type="entry name" value="Ribonuclease Inhibitor"/>
    <property type="match status" value="3"/>
</dbReference>
<dbReference type="InterPro" id="IPR042197">
    <property type="entry name" value="Apaf_helical"/>
</dbReference>
<keyword evidence="4" id="KW-0067">ATP-binding</keyword>
<dbReference type="PANTHER" id="PTHR33463">
    <property type="entry name" value="NB-ARC DOMAIN-CONTAINING PROTEIN-RELATED"/>
    <property type="match status" value="1"/>
</dbReference>
<keyword evidence="8" id="KW-1185">Reference proteome</keyword>
<feature type="domain" description="Disease resistance protein At4g27190-like leucine-rich repeats" evidence="6">
    <location>
        <begin position="741"/>
        <end position="866"/>
    </location>
</feature>
<evidence type="ECO:0000256" key="4">
    <source>
        <dbReference type="ARBA" id="ARBA00022840"/>
    </source>
</evidence>
<accession>A0A1J7IFM6</accession>
<reference evidence="7 8" key="1">
    <citation type="journal article" date="2017" name="Plant Biotechnol. J.">
        <title>A comprehensive draft genome sequence for lupin (Lupinus angustifolius), an emerging health food: insights into plant-microbe interactions and legume evolution.</title>
        <authorList>
            <person name="Hane J.K."/>
            <person name="Ming Y."/>
            <person name="Kamphuis L.G."/>
            <person name="Nelson M.N."/>
            <person name="Garg G."/>
            <person name="Atkins C.A."/>
            <person name="Bayer P.E."/>
            <person name="Bravo A."/>
            <person name="Bringans S."/>
            <person name="Cannon S."/>
            <person name="Edwards D."/>
            <person name="Foley R."/>
            <person name="Gao L.L."/>
            <person name="Harrison M.J."/>
            <person name="Huang W."/>
            <person name="Hurgobin B."/>
            <person name="Li S."/>
            <person name="Liu C.W."/>
            <person name="McGrath A."/>
            <person name="Morahan G."/>
            <person name="Murray J."/>
            <person name="Weller J."/>
            <person name="Jian J."/>
            <person name="Singh K.B."/>
        </authorList>
    </citation>
    <scope>NUCLEOTIDE SEQUENCE [LARGE SCALE GENOMIC DNA]</scope>
    <source>
        <strain evidence="8">cv. Tanjil</strain>
        <tissue evidence="7">Whole plant</tissue>
    </source>
</reference>
<dbReference type="InterPro" id="IPR032675">
    <property type="entry name" value="LRR_dom_sf"/>
</dbReference>
<dbReference type="Pfam" id="PF23247">
    <property type="entry name" value="LRR_RPS2"/>
    <property type="match status" value="4"/>
</dbReference>
<feature type="domain" description="NB-ARC" evidence="5">
    <location>
        <begin position="158"/>
        <end position="324"/>
    </location>
</feature>
<dbReference type="Gramene" id="OIW11627">
    <property type="protein sequence ID" value="OIW11627"/>
    <property type="gene ID" value="TanjilG_31906"/>
</dbReference>
<dbReference type="PANTHER" id="PTHR33463:SF203">
    <property type="entry name" value="AAA+ ATPASE DOMAIN-CONTAINING PROTEIN"/>
    <property type="match status" value="1"/>
</dbReference>
<dbReference type="InterPro" id="IPR002182">
    <property type="entry name" value="NB-ARC"/>
</dbReference>
<dbReference type="Gene3D" id="3.40.50.300">
    <property type="entry name" value="P-loop containing nucleotide triphosphate hydrolases"/>
    <property type="match status" value="1"/>
</dbReference>
<sequence>MADIAKSIGKYIAEKLGRELGYVISYESNFDSLIAEVKRLEEAKDVIYHSVEAANRNGEVIEIMATNWLEKVDAIVIEAEEFQKNEGHAKAECSCGHLPNLWARHQLSMKAKDIAKDIPGVIKDGEKITKVSYPPPLLVGITSSYARGYEALDSRTSILNHIMQTLMDPHVFKVGLWGMGGVGKSTLVKELAWKAVKDCSFGTVVSVELTEYPDVKTIQVKIAETLGMKKFDVETLDVRASRLRQRICKEESILIIMDNIWERLDLIEVGVPFGDDHKGCKLLFTSRNLNILTQEMSVEEQCCFKLEVLSEKESWSLFEKQVGDALKDNNIRPTALKVAKACCDLPLLLITVANALKNKRLPAWNDALQQLTRFNHKGLAATVYSAIELSYNHLAHDELKLLFLLLGSMGQTTFWIQYVLVAFWSLGLFEDVDSLAHARNRLYCLVTELKSACLLLEKGKDTESFKMHDVVQGVARKLASRDRPIFAVKQYSELKKWPEIYKKCYRMFLPECRIHDLPKSLECPELEILELGSQNNFLKVPDSFLEETKELKCLYLSGLDCIPSIASSLCRLPNLCALHLCECMLEDVAILAELKNLEILDFSDSEIRELPPAIGNLTRLRLLGLSNVSGLRAIPAKIISRLTRLEELCMENTFIQWEDEERKGKNACLGELSHLHQLTFLEVMIHDASVLPKGLFIFGQLEKYRIFIGDDCKWSSGNGTISKTLKLNQGKTKNIHLHIGIKLLLSNVEELCLTNLHGVISFLYQLNEEGFPQLKHLDVQSSDDIQYIIDLKEWHHSRETFPKLESLILHNLPNMRKICSGPLLVRSFGMLKVIKVKSCDQLDNVFSYSLVKDLSSLLEVEISKCKIMSKIITDEDAEIDKIEFPQLHSITLDYLPNLASFCSKPMPTDMKLRSMIEYVDDSTILRPLFDEKLTKLEITFCNKLMNIVSSYVLKHLETMIVTSCDSLEVVFDMERLNSCSVKQHGLPTQLRTLTLKDLPKLKHIWSKDPCGVLGFQNLCTVEVSDCQGLNHVFPLSVGMELKNLQALKISSCGIEHIVARDEMPELAPKFVLPKLKSLKFWILPKLRSFCHGIQTLECPNLKELDVFDCDEMEIFATESLICQDIFVDDQPLFSFEKVIQSVEDLSLSSKGIRFICCNNQQSDFDFFKVKALCLQRLGRHVEFPIKFFQRFTNLEELTLFSCSFQSIPHIEHEVISKWKTLTLHSLWYLENICQENSQMEQILQNLQTLHVVRCWTLLTIAPSHVRFQNLNTLLVNRCDALVNIISSKAARGMPTLQKLVIFNCKMIKEIVFSEDDDANEIAFMKLEFLQLECLPSLTSFCNGNLLFKFPLLKTLFVMECPMMETFSQGIIRAPLLKEVSLTSEGDEFRWNGDLNTTIEFFFTEQVI</sequence>
<dbReference type="PRINTS" id="PR00364">
    <property type="entry name" value="DISEASERSIST"/>
</dbReference>
<proteinExistence type="inferred from homology"/>
<dbReference type="GO" id="GO:0043531">
    <property type="term" value="F:ADP binding"/>
    <property type="evidence" value="ECO:0007669"/>
    <property type="project" value="InterPro"/>
</dbReference>
<dbReference type="Proteomes" id="UP000188354">
    <property type="component" value="Chromosome LG05"/>
</dbReference>
<evidence type="ECO:0000313" key="8">
    <source>
        <dbReference type="Proteomes" id="UP000188354"/>
    </source>
</evidence>
<name>A0A1J7IFM6_LUPAN</name>
<evidence type="ECO:0000313" key="7">
    <source>
        <dbReference type="EMBL" id="OIW11627.1"/>
    </source>
</evidence>
<evidence type="ECO:0000256" key="2">
    <source>
        <dbReference type="ARBA" id="ARBA00022741"/>
    </source>
</evidence>
<evidence type="ECO:0000256" key="1">
    <source>
        <dbReference type="ARBA" id="ARBA00008894"/>
    </source>
</evidence>
<dbReference type="InterPro" id="IPR050905">
    <property type="entry name" value="Plant_NBS-LRR"/>
</dbReference>
<feature type="domain" description="Disease resistance protein At4g27190-like leucine-rich repeats" evidence="6">
    <location>
        <begin position="929"/>
        <end position="1053"/>
    </location>
</feature>
<dbReference type="GO" id="GO:0005524">
    <property type="term" value="F:ATP binding"/>
    <property type="evidence" value="ECO:0007669"/>
    <property type="project" value="UniProtKB-KW"/>
</dbReference>
<feature type="domain" description="Disease resistance protein At4g27190-like leucine-rich repeats" evidence="6">
    <location>
        <begin position="1266"/>
        <end position="1365"/>
    </location>
</feature>
<dbReference type="Pfam" id="PF00931">
    <property type="entry name" value="NB-ARC"/>
    <property type="match status" value="1"/>
</dbReference>
<dbReference type="SUPFAM" id="SSF52047">
    <property type="entry name" value="RNI-like"/>
    <property type="match status" value="1"/>
</dbReference>
<evidence type="ECO:0000259" key="6">
    <source>
        <dbReference type="Pfam" id="PF23247"/>
    </source>
</evidence>
<dbReference type="GO" id="GO:0006952">
    <property type="term" value="P:defense response"/>
    <property type="evidence" value="ECO:0007669"/>
    <property type="project" value="UniProtKB-KW"/>
</dbReference>
<dbReference type="InterPro" id="IPR057135">
    <property type="entry name" value="At4g27190-like_LRR"/>
</dbReference>
<dbReference type="Gene3D" id="1.10.8.430">
    <property type="entry name" value="Helical domain of apoptotic protease-activating factors"/>
    <property type="match status" value="1"/>
</dbReference>
<dbReference type="OMA" id="CHHIFLD"/>
<gene>
    <name evidence="7" type="ORF">TanjilG_31906</name>
</gene>
<keyword evidence="3" id="KW-0611">Plant defense</keyword>
<dbReference type="SUPFAM" id="SSF52058">
    <property type="entry name" value="L domain-like"/>
    <property type="match status" value="1"/>
</dbReference>
<dbReference type="EMBL" id="CM007365">
    <property type="protein sequence ID" value="OIW11627.1"/>
    <property type="molecule type" value="Genomic_DNA"/>
</dbReference>
<protein>
    <submittedName>
        <fullName evidence="7">Uncharacterized protein</fullName>
    </submittedName>
</protein>
<feature type="domain" description="Disease resistance protein At4g27190-like leucine-rich repeats" evidence="6">
    <location>
        <begin position="1142"/>
        <end position="1265"/>
    </location>
</feature>
<evidence type="ECO:0000259" key="5">
    <source>
        <dbReference type="Pfam" id="PF00931"/>
    </source>
</evidence>
<dbReference type="InterPro" id="IPR027417">
    <property type="entry name" value="P-loop_NTPase"/>
</dbReference>
<comment type="similarity">
    <text evidence="1">Belongs to the disease resistance NB-LRR family.</text>
</comment>
<evidence type="ECO:0000256" key="3">
    <source>
        <dbReference type="ARBA" id="ARBA00022821"/>
    </source>
</evidence>
<dbReference type="SUPFAM" id="SSF52540">
    <property type="entry name" value="P-loop containing nucleoside triphosphate hydrolases"/>
    <property type="match status" value="1"/>
</dbReference>
<dbReference type="STRING" id="3871.A0A1J7IFM6"/>
<organism evidence="7 8">
    <name type="scientific">Lupinus angustifolius</name>
    <name type="common">Narrow-leaved blue lupine</name>
    <dbReference type="NCBI Taxonomy" id="3871"/>
    <lineage>
        <taxon>Eukaryota</taxon>
        <taxon>Viridiplantae</taxon>
        <taxon>Streptophyta</taxon>
        <taxon>Embryophyta</taxon>
        <taxon>Tracheophyta</taxon>
        <taxon>Spermatophyta</taxon>
        <taxon>Magnoliopsida</taxon>
        <taxon>eudicotyledons</taxon>
        <taxon>Gunneridae</taxon>
        <taxon>Pentapetalae</taxon>
        <taxon>rosids</taxon>
        <taxon>fabids</taxon>
        <taxon>Fabales</taxon>
        <taxon>Fabaceae</taxon>
        <taxon>Papilionoideae</taxon>
        <taxon>50 kb inversion clade</taxon>
        <taxon>genistoids sensu lato</taxon>
        <taxon>core genistoids</taxon>
        <taxon>Genisteae</taxon>
        <taxon>Lupinus</taxon>
    </lineage>
</organism>